<proteinExistence type="predicted"/>
<evidence type="ECO:0000313" key="1">
    <source>
        <dbReference type="EMBL" id="KAH7919315.1"/>
    </source>
</evidence>
<gene>
    <name evidence="1" type="ORF">BV22DRAFT_970982</name>
</gene>
<reference evidence="1" key="1">
    <citation type="journal article" date="2021" name="New Phytol.">
        <title>Evolutionary innovations through gain and loss of genes in the ectomycorrhizal Boletales.</title>
        <authorList>
            <person name="Wu G."/>
            <person name="Miyauchi S."/>
            <person name="Morin E."/>
            <person name="Kuo A."/>
            <person name="Drula E."/>
            <person name="Varga T."/>
            <person name="Kohler A."/>
            <person name="Feng B."/>
            <person name="Cao Y."/>
            <person name="Lipzen A."/>
            <person name="Daum C."/>
            <person name="Hundley H."/>
            <person name="Pangilinan J."/>
            <person name="Johnson J."/>
            <person name="Barry K."/>
            <person name="LaButti K."/>
            <person name="Ng V."/>
            <person name="Ahrendt S."/>
            <person name="Min B."/>
            <person name="Choi I.G."/>
            <person name="Park H."/>
            <person name="Plett J.M."/>
            <person name="Magnuson J."/>
            <person name="Spatafora J.W."/>
            <person name="Nagy L.G."/>
            <person name="Henrissat B."/>
            <person name="Grigoriev I.V."/>
            <person name="Yang Z.L."/>
            <person name="Xu J."/>
            <person name="Martin F.M."/>
        </authorList>
    </citation>
    <scope>NUCLEOTIDE SEQUENCE</scope>
    <source>
        <strain evidence="1">KUC20120723A-06</strain>
    </source>
</reference>
<keyword evidence="2" id="KW-1185">Reference proteome</keyword>
<feature type="non-terminal residue" evidence="1">
    <location>
        <position position="166"/>
    </location>
</feature>
<dbReference type="Proteomes" id="UP000790709">
    <property type="component" value="Unassembled WGS sequence"/>
</dbReference>
<evidence type="ECO:0000313" key="2">
    <source>
        <dbReference type="Proteomes" id="UP000790709"/>
    </source>
</evidence>
<dbReference type="EMBL" id="MU266672">
    <property type="protein sequence ID" value="KAH7919315.1"/>
    <property type="molecule type" value="Genomic_DNA"/>
</dbReference>
<accession>A0ACB8B0W0</accession>
<comment type="caution">
    <text evidence="1">The sequence shown here is derived from an EMBL/GenBank/DDBJ whole genome shotgun (WGS) entry which is preliminary data.</text>
</comment>
<protein>
    <submittedName>
        <fullName evidence="1">Uncharacterized protein</fullName>
    </submittedName>
</protein>
<name>A0ACB8B0W0_9AGAM</name>
<organism evidence="1 2">
    <name type="scientific">Leucogyrophana mollusca</name>
    <dbReference type="NCBI Taxonomy" id="85980"/>
    <lineage>
        <taxon>Eukaryota</taxon>
        <taxon>Fungi</taxon>
        <taxon>Dikarya</taxon>
        <taxon>Basidiomycota</taxon>
        <taxon>Agaricomycotina</taxon>
        <taxon>Agaricomycetes</taxon>
        <taxon>Agaricomycetidae</taxon>
        <taxon>Boletales</taxon>
        <taxon>Boletales incertae sedis</taxon>
        <taxon>Leucogyrophana</taxon>
    </lineage>
</organism>
<sequence length="166" mass="18474">MPARTRSATKKAQKSQRYYLRCTDVDGSEVTVTYSATGEGTHMRWKYPEPEQQRQASPALTQIDEDAEGDSMMTPPPGGPGWMPQTPVNQLPFDAGSVLRTPMKRPLQRSPDRIGFKGIDFWRGNGVLHGKMEVDKASGSIRYIPARPPGEGADLSRDQVVERQLM</sequence>